<dbReference type="Gene3D" id="1.10.150.20">
    <property type="entry name" value="5' to 3' exonuclease, C-terminal subdomain"/>
    <property type="match status" value="1"/>
</dbReference>
<dbReference type="GO" id="GO:0009432">
    <property type="term" value="P:SOS response"/>
    <property type="evidence" value="ECO:0007669"/>
    <property type="project" value="TreeGrafter"/>
</dbReference>
<organism evidence="7 8">
    <name type="scientific">Coprococcus eutactus</name>
    <dbReference type="NCBI Taxonomy" id="33043"/>
    <lineage>
        <taxon>Bacteria</taxon>
        <taxon>Bacillati</taxon>
        <taxon>Bacillota</taxon>
        <taxon>Clostridia</taxon>
        <taxon>Lachnospirales</taxon>
        <taxon>Lachnospiraceae</taxon>
        <taxon>Coprococcus</taxon>
    </lineage>
</organism>
<keyword evidence="7" id="KW-0489">Methyltransferase</keyword>
<dbReference type="GO" id="GO:0006281">
    <property type="term" value="P:DNA repair"/>
    <property type="evidence" value="ECO:0007669"/>
    <property type="project" value="InterPro"/>
</dbReference>
<dbReference type="GO" id="GO:0005829">
    <property type="term" value="C:cytosol"/>
    <property type="evidence" value="ECO:0007669"/>
    <property type="project" value="TreeGrafter"/>
</dbReference>
<evidence type="ECO:0000313" key="7">
    <source>
        <dbReference type="EMBL" id="GFO93387.1"/>
    </source>
</evidence>
<dbReference type="InterPro" id="IPR043128">
    <property type="entry name" value="Rev_trsase/Diguanyl_cyclase"/>
</dbReference>
<comment type="caution">
    <text evidence="7">The sequence shown here is derived from an EMBL/GenBank/DDBJ whole genome shotgun (WGS) entry which is preliminary data.</text>
</comment>
<dbReference type="InterPro" id="IPR017961">
    <property type="entry name" value="DNA_pol_Y-fam_little_finger"/>
</dbReference>
<evidence type="ECO:0000256" key="3">
    <source>
        <dbReference type="ARBA" id="ARBA00022695"/>
    </source>
</evidence>
<dbReference type="GO" id="GO:0003887">
    <property type="term" value="F:DNA-directed DNA polymerase activity"/>
    <property type="evidence" value="ECO:0007669"/>
    <property type="project" value="UniProtKB-KW"/>
</dbReference>
<keyword evidence="3" id="KW-0548">Nucleotidyltransferase</keyword>
<evidence type="ECO:0000256" key="4">
    <source>
        <dbReference type="ARBA" id="ARBA00022763"/>
    </source>
</evidence>
<name>A0AAI9K2Q1_9FIRM</name>
<dbReference type="Pfam" id="PF11799">
    <property type="entry name" value="IMS_C"/>
    <property type="match status" value="1"/>
</dbReference>
<dbReference type="Pfam" id="PF00817">
    <property type="entry name" value="IMS"/>
    <property type="match status" value="1"/>
</dbReference>
<comment type="similarity">
    <text evidence="1">Belongs to the DNA polymerase type-Y family.</text>
</comment>
<dbReference type="PANTHER" id="PTHR11076:SF35">
    <property type="entry name" value="DNA REPAIR PROTEIN HOMOLOG YOBH"/>
    <property type="match status" value="1"/>
</dbReference>
<dbReference type="PROSITE" id="PS50173">
    <property type="entry name" value="UMUC"/>
    <property type="match status" value="1"/>
</dbReference>
<keyword evidence="5" id="KW-0239">DNA-directed DNA polymerase</keyword>
<accession>A0AAI9K2Q1</accession>
<evidence type="ECO:0000313" key="8">
    <source>
        <dbReference type="Proteomes" id="UP000660047"/>
    </source>
</evidence>
<keyword evidence="5" id="KW-0808">Transferase</keyword>
<dbReference type="SUPFAM" id="SSF56672">
    <property type="entry name" value="DNA/RNA polymerases"/>
    <property type="match status" value="1"/>
</dbReference>
<evidence type="ECO:0000256" key="1">
    <source>
        <dbReference type="ARBA" id="ARBA00010945"/>
    </source>
</evidence>
<keyword evidence="4" id="KW-0227">DNA damage</keyword>
<dbReference type="Gene3D" id="3.30.70.270">
    <property type="match status" value="1"/>
</dbReference>
<dbReference type="InterPro" id="IPR043502">
    <property type="entry name" value="DNA/RNA_pol_sf"/>
</dbReference>
<evidence type="ECO:0000256" key="2">
    <source>
        <dbReference type="ARBA" id="ARBA00022457"/>
    </source>
</evidence>
<dbReference type="GO" id="GO:0003684">
    <property type="term" value="F:damaged DNA binding"/>
    <property type="evidence" value="ECO:0007669"/>
    <property type="project" value="InterPro"/>
</dbReference>
<dbReference type="EMBL" id="BLYL01000001">
    <property type="protein sequence ID" value="GFO93387.1"/>
    <property type="molecule type" value="Genomic_DNA"/>
</dbReference>
<evidence type="ECO:0000259" key="6">
    <source>
        <dbReference type="PROSITE" id="PS50173"/>
    </source>
</evidence>
<dbReference type="RefSeq" id="WP_055222823.1">
    <property type="nucleotide sequence ID" value="NZ_BLYL01000001.1"/>
</dbReference>
<evidence type="ECO:0000256" key="5">
    <source>
        <dbReference type="ARBA" id="ARBA00022932"/>
    </source>
</evidence>
<gene>
    <name evidence="7" type="ORF">COEU31_04330</name>
</gene>
<dbReference type="InterPro" id="IPR050116">
    <property type="entry name" value="DNA_polymerase-Y"/>
</dbReference>
<protein>
    <submittedName>
        <fullName evidence="7">DNA methylase</fullName>
    </submittedName>
</protein>
<dbReference type="Proteomes" id="UP000660047">
    <property type="component" value="Unassembled WGS sequence"/>
</dbReference>
<dbReference type="PANTHER" id="PTHR11076">
    <property type="entry name" value="DNA REPAIR POLYMERASE UMUC / TRANSFERASE FAMILY MEMBER"/>
    <property type="match status" value="1"/>
</dbReference>
<keyword evidence="2" id="KW-0515">Mutator protein</keyword>
<dbReference type="GO" id="GO:0032259">
    <property type="term" value="P:methylation"/>
    <property type="evidence" value="ECO:0007669"/>
    <property type="project" value="UniProtKB-KW"/>
</dbReference>
<reference evidence="7" key="1">
    <citation type="submission" date="2020-06" db="EMBL/GenBank/DDBJ databases">
        <title>Characterization of fructooligosaccharide metabolism and fructooligosaccharide-degrading enzymes in human commensal butyrate producers.</title>
        <authorList>
            <person name="Tanno H."/>
            <person name="Fujii T."/>
            <person name="Hirano K."/>
            <person name="Maeno S."/>
            <person name="Tonozuka T."/>
            <person name="Sakamoto M."/>
            <person name="Ohkuma M."/>
            <person name="Tochio T."/>
            <person name="Endo A."/>
        </authorList>
    </citation>
    <scope>NUCLEOTIDE SEQUENCE</scope>
    <source>
        <strain evidence="7">JCM 31265</strain>
    </source>
</reference>
<sequence>MDRDKKDRTYIAIDLKSFFASVECVERGLDPLTTNLVVADASRTEKTICLAVSPSLKSYGIPGRARLFEVVQRLKEVNASRRTLSPGGNFSGESCDSNELAEHNEFAVSYIAAPPRMAYYMKYSTDIYNIYLKYVAPEDMHVYSIDEVFMDVTDYLGIYKMSPHDLAMTIIQDVLAQTGITATAGIGTNLYLCKIAMDVEAKHIAPDKDGVRIASLDEMSYRQKLWNHRPLTDFWRVGKGYARKLESHGLYTMGDIARCSLGHDDEYYNEDLLYRLFGINAELLIDHAWGWEPCTIADIKAYKPERNSIGSGQVLSCPYEYEKARLIIREMTDLLVLDLVDKNVKTDQMVITVGYDIDNLKKNAAGAKFSGEIQTDMYGRKIPKSAHGTVNLGEYTSSTQVIMDAVTGLFEEIVDPLLYVRRIYVTANNIISNTAAHEKQSARQLSLFDDFGDGAAETEKKQQDMKREQSMQKAMIELKKKFGKNAVLKGMNLEEGGTTIERNGQIGGHKA</sequence>
<dbReference type="GO" id="GO:0042276">
    <property type="term" value="P:error-prone translesion synthesis"/>
    <property type="evidence" value="ECO:0007669"/>
    <property type="project" value="TreeGrafter"/>
</dbReference>
<dbReference type="InterPro" id="IPR001126">
    <property type="entry name" value="UmuC"/>
</dbReference>
<feature type="domain" description="UmuC" evidence="6">
    <location>
        <begin position="10"/>
        <end position="238"/>
    </location>
</feature>
<proteinExistence type="inferred from homology"/>
<dbReference type="AlphaFoldDB" id="A0AAI9K2Q1"/>
<dbReference type="GO" id="GO:0008168">
    <property type="term" value="F:methyltransferase activity"/>
    <property type="evidence" value="ECO:0007669"/>
    <property type="project" value="UniProtKB-KW"/>
</dbReference>